<protein>
    <submittedName>
        <fullName evidence="2">Uncharacterized protein</fullName>
    </submittedName>
</protein>
<proteinExistence type="predicted"/>
<name>A0AAD2CNC7_9STRA</name>
<evidence type="ECO:0000256" key="1">
    <source>
        <dbReference type="SAM" id="Phobius"/>
    </source>
</evidence>
<keyword evidence="1" id="KW-0472">Membrane</keyword>
<accession>A0AAD2CNC7</accession>
<feature type="transmembrane region" description="Helical" evidence="1">
    <location>
        <begin position="21"/>
        <end position="41"/>
    </location>
</feature>
<dbReference type="EMBL" id="CAKOGP040000768">
    <property type="protein sequence ID" value="CAJ1938768.1"/>
    <property type="molecule type" value="Genomic_DNA"/>
</dbReference>
<sequence length="204" mass="24589">MFTHIIYNAFCRSLRYVCTYWIFYTFFTCSVPNFLTLVRFFDACPDACPLFLTLVPTLVRFFRRFSDACPLFPTLVHIFDACLDFFQTTVRKKTTKPKKLKLNDKEWGVFFARHERTYIPVTKQMRQKEPRLIYMYWVDHFGEENPIKVYEPGKTYLERKKRLEAKHDKRKKNLHERMTTAEINAGEQSTLTDCFFLPKKKKRT</sequence>
<reference evidence="2" key="1">
    <citation type="submission" date="2023-08" db="EMBL/GenBank/DDBJ databases">
        <authorList>
            <person name="Audoor S."/>
            <person name="Bilcke G."/>
        </authorList>
    </citation>
    <scope>NUCLEOTIDE SEQUENCE</scope>
</reference>
<comment type="caution">
    <text evidence="2">The sequence shown here is derived from an EMBL/GenBank/DDBJ whole genome shotgun (WGS) entry which is preliminary data.</text>
</comment>
<evidence type="ECO:0000313" key="2">
    <source>
        <dbReference type="EMBL" id="CAJ1938768.1"/>
    </source>
</evidence>
<dbReference type="Proteomes" id="UP001295423">
    <property type="component" value="Unassembled WGS sequence"/>
</dbReference>
<keyword evidence="1" id="KW-1133">Transmembrane helix</keyword>
<keyword evidence="3" id="KW-1185">Reference proteome</keyword>
<keyword evidence="1" id="KW-0812">Transmembrane</keyword>
<gene>
    <name evidence="2" type="ORF">CYCCA115_LOCUS6268</name>
</gene>
<organism evidence="2 3">
    <name type="scientific">Cylindrotheca closterium</name>
    <dbReference type="NCBI Taxonomy" id="2856"/>
    <lineage>
        <taxon>Eukaryota</taxon>
        <taxon>Sar</taxon>
        <taxon>Stramenopiles</taxon>
        <taxon>Ochrophyta</taxon>
        <taxon>Bacillariophyta</taxon>
        <taxon>Bacillariophyceae</taxon>
        <taxon>Bacillariophycidae</taxon>
        <taxon>Bacillariales</taxon>
        <taxon>Bacillariaceae</taxon>
        <taxon>Cylindrotheca</taxon>
    </lineage>
</organism>
<dbReference type="AlphaFoldDB" id="A0AAD2CNC7"/>
<evidence type="ECO:0000313" key="3">
    <source>
        <dbReference type="Proteomes" id="UP001295423"/>
    </source>
</evidence>